<organism evidence="3 4">
    <name type="scientific">Cudoniella acicularis</name>
    <dbReference type="NCBI Taxonomy" id="354080"/>
    <lineage>
        <taxon>Eukaryota</taxon>
        <taxon>Fungi</taxon>
        <taxon>Dikarya</taxon>
        <taxon>Ascomycota</taxon>
        <taxon>Pezizomycotina</taxon>
        <taxon>Leotiomycetes</taxon>
        <taxon>Helotiales</taxon>
        <taxon>Tricladiaceae</taxon>
        <taxon>Cudoniella</taxon>
    </lineage>
</organism>
<sequence length="412" mass="45881">MLAFPPNNTSVQSLFKRWPRLGFVFSVAVCSTLIFVLSWSFPAEDARHPNAYPLSQVPDHVCDAPGSTVSSHHSPAASANTIPNIVHYVWMVKDPAAEFHLGFKIFITFYSSHLFFRPDRIYIHTDASRGTFEEAKANGDVWTKRVLAIPGVTPNFVTTPMVTSKGVEISRLEHRSDFVRLAALLEFGGIYLDMDAIPLRDVTDLRHSGFANVVGGNFALTVKGSGYITNGVMLAKPHSTMMKIFSKAADEFFDGGWVTSSVVLLTDLANRISAIPSEVLILQPNAFTPTSYELEDEKTIFKPHFQTPPQVASGELPQELPTGERGLSAATCQGALAWLKERERKGSVEDWEIDFSSSYVLHASDDYVERIWGWDQKIDLRYILARQSNFARAVYPAIRHAVKEGIIPQDEM</sequence>
<dbReference type="Proteomes" id="UP000566819">
    <property type="component" value="Unassembled WGS sequence"/>
</dbReference>
<keyword evidence="4" id="KW-1185">Reference proteome</keyword>
<dbReference type="PANTHER" id="PTHR46830">
    <property type="entry name" value="TRANSFERASE, PUTATIVE-RELATED"/>
    <property type="match status" value="1"/>
</dbReference>
<proteinExistence type="inferred from homology"/>
<accession>A0A8H4RPE3</accession>
<evidence type="ECO:0000313" key="3">
    <source>
        <dbReference type="EMBL" id="KAF4632986.1"/>
    </source>
</evidence>
<dbReference type="InterPro" id="IPR007577">
    <property type="entry name" value="GlycoTrfase_DXD_sugar-bd_CS"/>
</dbReference>
<dbReference type="Gene3D" id="3.90.550.20">
    <property type="match status" value="1"/>
</dbReference>
<evidence type="ECO:0000256" key="1">
    <source>
        <dbReference type="ARBA" id="ARBA00009003"/>
    </source>
</evidence>
<keyword evidence="2" id="KW-1133">Transmembrane helix</keyword>
<dbReference type="InterPro" id="IPR029044">
    <property type="entry name" value="Nucleotide-diphossugar_trans"/>
</dbReference>
<reference evidence="3 4" key="1">
    <citation type="submission" date="2020-03" db="EMBL/GenBank/DDBJ databases">
        <title>Draft Genome Sequence of Cudoniella acicularis.</title>
        <authorList>
            <person name="Buettner E."/>
            <person name="Kellner H."/>
        </authorList>
    </citation>
    <scope>NUCLEOTIDE SEQUENCE [LARGE SCALE GENOMIC DNA]</scope>
    <source>
        <strain evidence="3 4">DSM 108380</strain>
    </source>
</reference>
<protein>
    <submittedName>
        <fullName evidence="3">Uncharacterized protein</fullName>
    </submittedName>
</protein>
<keyword evidence="2" id="KW-0472">Membrane</keyword>
<dbReference type="Pfam" id="PF04488">
    <property type="entry name" value="Gly_transf_sug"/>
    <property type="match status" value="1"/>
</dbReference>
<gene>
    <name evidence="3" type="ORF">G7Y89_g5133</name>
</gene>
<name>A0A8H4RPE3_9HELO</name>
<dbReference type="AlphaFoldDB" id="A0A8H4RPE3"/>
<keyword evidence="2" id="KW-0812">Transmembrane</keyword>
<dbReference type="EMBL" id="JAAMPI010000300">
    <property type="protein sequence ID" value="KAF4632986.1"/>
    <property type="molecule type" value="Genomic_DNA"/>
</dbReference>
<dbReference type="OrthoDB" id="409543at2759"/>
<dbReference type="SUPFAM" id="SSF53448">
    <property type="entry name" value="Nucleotide-diphospho-sugar transferases"/>
    <property type="match status" value="1"/>
</dbReference>
<dbReference type="GO" id="GO:1901135">
    <property type="term" value="P:carbohydrate derivative metabolic process"/>
    <property type="evidence" value="ECO:0007669"/>
    <property type="project" value="UniProtKB-ARBA"/>
</dbReference>
<evidence type="ECO:0000313" key="4">
    <source>
        <dbReference type="Proteomes" id="UP000566819"/>
    </source>
</evidence>
<evidence type="ECO:0000256" key="2">
    <source>
        <dbReference type="SAM" id="Phobius"/>
    </source>
</evidence>
<dbReference type="PANTHER" id="PTHR46830:SF2">
    <property type="entry name" value="ALPHA-1,4-N-ACETYLGLUCOSAMINYLTRANSFERASE"/>
    <property type="match status" value="1"/>
</dbReference>
<comment type="similarity">
    <text evidence="1">Belongs to the glycosyltransferase 32 family.</text>
</comment>
<feature type="transmembrane region" description="Helical" evidence="2">
    <location>
        <begin position="21"/>
        <end position="41"/>
    </location>
</feature>
<comment type="caution">
    <text evidence="3">The sequence shown here is derived from an EMBL/GenBank/DDBJ whole genome shotgun (WGS) entry which is preliminary data.</text>
</comment>